<dbReference type="InterPro" id="IPR051052">
    <property type="entry name" value="Diverse_substrate_MTase"/>
</dbReference>
<dbReference type="InterPro" id="IPR029063">
    <property type="entry name" value="SAM-dependent_MTases_sf"/>
</dbReference>
<proteinExistence type="inferred from homology"/>
<dbReference type="PANTHER" id="PTHR44942:SF4">
    <property type="entry name" value="METHYLTRANSFERASE TYPE 11 DOMAIN-CONTAINING PROTEIN"/>
    <property type="match status" value="1"/>
</dbReference>
<evidence type="ECO:0000256" key="2">
    <source>
        <dbReference type="ARBA" id="ARBA00022603"/>
    </source>
</evidence>
<dbReference type="EMBL" id="QQZY01000008">
    <property type="protein sequence ID" value="RDI73537.1"/>
    <property type="molecule type" value="Genomic_DNA"/>
</dbReference>
<dbReference type="PANTHER" id="PTHR44942">
    <property type="entry name" value="METHYLTRANSF_11 DOMAIN-CONTAINING PROTEIN"/>
    <property type="match status" value="1"/>
</dbReference>
<reference evidence="6" key="2">
    <citation type="journal article" date="2019" name="MicrobiologyOpen">
        <title>High-quality draft genome sequence of Gaiella occulta isolated from a 150 meter deep mineral water borehole and comparison with the genome sequences of other deep-branching lineages of the phylum Actinobacteria.</title>
        <authorList>
            <person name="Severino R."/>
            <person name="Froufe H.J.C."/>
            <person name="Barroso C."/>
            <person name="Albuquerque L."/>
            <person name="Lobo-da-Cunha A."/>
            <person name="da Costa M.S."/>
            <person name="Egas C."/>
        </authorList>
    </citation>
    <scope>NUCLEOTIDE SEQUENCE [LARGE SCALE GENOMIC DNA]</scope>
    <source>
        <strain evidence="6">F2-233</strain>
    </source>
</reference>
<name>A0A7M2YVP2_9ACTN</name>
<evidence type="ECO:0000256" key="3">
    <source>
        <dbReference type="ARBA" id="ARBA00022679"/>
    </source>
</evidence>
<comment type="caution">
    <text evidence="5">The sequence shown here is derived from an EMBL/GenBank/DDBJ whole genome shotgun (WGS) entry which is preliminary data.</text>
</comment>
<evidence type="ECO:0000259" key="4">
    <source>
        <dbReference type="Pfam" id="PF08241"/>
    </source>
</evidence>
<keyword evidence="6" id="KW-1185">Reference proteome</keyword>
<protein>
    <submittedName>
        <fullName evidence="5">Methyltransferase domain-containing protein</fullName>
    </submittedName>
</protein>
<accession>A0A7M2YVP2</accession>
<dbReference type="AlphaFoldDB" id="A0A7M2YVP2"/>
<keyword evidence="3 5" id="KW-0808">Transferase</keyword>
<dbReference type="CDD" id="cd02440">
    <property type="entry name" value="AdoMet_MTases"/>
    <property type="match status" value="1"/>
</dbReference>
<dbReference type="InterPro" id="IPR013216">
    <property type="entry name" value="Methyltransf_11"/>
</dbReference>
<dbReference type="GO" id="GO:0008757">
    <property type="term" value="F:S-adenosylmethionine-dependent methyltransferase activity"/>
    <property type="evidence" value="ECO:0007669"/>
    <property type="project" value="InterPro"/>
</dbReference>
<dbReference type="SUPFAM" id="SSF53335">
    <property type="entry name" value="S-adenosyl-L-methionine-dependent methyltransferases"/>
    <property type="match status" value="1"/>
</dbReference>
<dbReference type="GO" id="GO:0032259">
    <property type="term" value="P:methylation"/>
    <property type="evidence" value="ECO:0007669"/>
    <property type="project" value="UniProtKB-KW"/>
</dbReference>
<reference evidence="5 6" key="1">
    <citation type="submission" date="2018-07" db="EMBL/GenBank/DDBJ databases">
        <title>High-quality-draft genome sequence of Gaiella occulta.</title>
        <authorList>
            <person name="Severino R."/>
            <person name="Froufe H.J.C."/>
            <person name="Rainey F.A."/>
            <person name="Barroso C."/>
            <person name="Albuquerque L."/>
            <person name="Lobo-Da-Cunha A."/>
            <person name="Da Costa M.S."/>
            <person name="Egas C."/>
        </authorList>
    </citation>
    <scope>NUCLEOTIDE SEQUENCE [LARGE SCALE GENOMIC DNA]</scope>
    <source>
        <strain evidence="5 6">F2-233</strain>
    </source>
</reference>
<dbReference type="Proteomes" id="UP000254134">
    <property type="component" value="Unassembled WGS sequence"/>
</dbReference>
<evidence type="ECO:0000313" key="6">
    <source>
        <dbReference type="Proteomes" id="UP000254134"/>
    </source>
</evidence>
<gene>
    <name evidence="5" type="ORF">Gocc_2678</name>
</gene>
<comment type="similarity">
    <text evidence="1">Belongs to the methyltransferase superfamily.</text>
</comment>
<dbReference type="RefSeq" id="WP_114797087.1">
    <property type="nucleotide sequence ID" value="NZ_QQZY01000008.1"/>
</dbReference>
<evidence type="ECO:0000256" key="1">
    <source>
        <dbReference type="ARBA" id="ARBA00008361"/>
    </source>
</evidence>
<evidence type="ECO:0000313" key="5">
    <source>
        <dbReference type="EMBL" id="RDI73537.1"/>
    </source>
</evidence>
<keyword evidence="2 5" id="KW-0489">Methyltransferase</keyword>
<dbReference type="Pfam" id="PF08241">
    <property type="entry name" value="Methyltransf_11"/>
    <property type="match status" value="1"/>
</dbReference>
<feature type="domain" description="Methyltransferase type 11" evidence="4">
    <location>
        <begin position="43"/>
        <end position="142"/>
    </location>
</feature>
<dbReference type="OrthoDB" id="9797252at2"/>
<dbReference type="Gene3D" id="3.40.50.150">
    <property type="entry name" value="Vaccinia Virus protein VP39"/>
    <property type="match status" value="1"/>
</dbReference>
<organism evidence="5 6">
    <name type="scientific">Gaiella occulta</name>
    <dbReference type="NCBI Taxonomy" id="1002870"/>
    <lineage>
        <taxon>Bacteria</taxon>
        <taxon>Bacillati</taxon>
        <taxon>Actinomycetota</taxon>
        <taxon>Thermoleophilia</taxon>
        <taxon>Gaiellales</taxon>
        <taxon>Gaiellaceae</taxon>
        <taxon>Gaiella</taxon>
    </lineage>
</organism>
<sequence length="271" mass="30620">MTQGYFEGLAERYDRYRPGVPPEACAVLSSFVEPEADRPARLLDLGTGTGQVIFDCGSTFGTLVGVELDPKMVEIARNKARNHPEVSGKRVKWVVASAEEYLANTDDLFDLVTICRAFHWIDQAGVLQLLDRVVAPRGKVVVCGDGSLWNAPDEWAKAIRATVQEFLGEERRARSSKFTHHDRPYIEIMQESPFSDAQRLEVRGVREWTIEQIIGYLFSTTFASPELFGSRVGGFERRIRERLTEYQGSGSLKESYEFTLVVGQRPHRSTR</sequence>